<feature type="compositionally biased region" description="Basic and acidic residues" evidence="1">
    <location>
        <begin position="17"/>
        <end position="30"/>
    </location>
</feature>
<dbReference type="AlphaFoldDB" id="A0A175YM52"/>
<evidence type="ECO:0000313" key="4">
    <source>
        <dbReference type="Proteomes" id="UP000077755"/>
    </source>
</evidence>
<protein>
    <submittedName>
        <fullName evidence="2">Uncharacterized protein</fullName>
    </submittedName>
</protein>
<feature type="region of interest" description="Disordered" evidence="1">
    <location>
        <begin position="1"/>
        <end position="53"/>
    </location>
</feature>
<feature type="compositionally biased region" description="Basic and acidic residues" evidence="1">
    <location>
        <begin position="41"/>
        <end position="53"/>
    </location>
</feature>
<dbReference type="Gramene" id="KZM84533">
    <property type="protein sequence ID" value="KZM84533"/>
    <property type="gene ID" value="DCAR_028045"/>
</dbReference>
<evidence type="ECO:0000313" key="2">
    <source>
        <dbReference type="EMBL" id="KZM84533.1"/>
    </source>
</evidence>
<reference evidence="3" key="2">
    <citation type="submission" date="2022-03" db="EMBL/GenBank/DDBJ databases">
        <title>Draft title - Genomic analysis of global carrot germplasm unveils the trajectory of domestication and the origin of high carotenoid orange carrot.</title>
        <authorList>
            <person name="Iorizzo M."/>
            <person name="Ellison S."/>
            <person name="Senalik D."/>
            <person name="Macko-Podgorni A."/>
            <person name="Grzebelus D."/>
            <person name="Bostan H."/>
            <person name="Rolling W."/>
            <person name="Curaba J."/>
            <person name="Simon P."/>
        </authorList>
    </citation>
    <scope>NUCLEOTIDE SEQUENCE</scope>
    <source>
        <tissue evidence="3">Leaf</tissue>
    </source>
</reference>
<evidence type="ECO:0000313" key="3">
    <source>
        <dbReference type="EMBL" id="WOH11883.1"/>
    </source>
</evidence>
<proteinExistence type="predicted"/>
<gene>
    <name evidence="2" type="ORF">DCAR_028045</name>
    <name evidence="3" type="ORF">DCAR_0831379</name>
</gene>
<dbReference type="EMBL" id="CP093350">
    <property type="protein sequence ID" value="WOH11883.1"/>
    <property type="molecule type" value="Genomic_DNA"/>
</dbReference>
<reference evidence="2" key="1">
    <citation type="journal article" date="2016" name="Nat. Genet.">
        <title>A high-quality carrot genome assembly provides new insights into carotenoid accumulation and asterid genome evolution.</title>
        <authorList>
            <person name="Iorizzo M."/>
            <person name="Ellison S."/>
            <person name="Senalik D."/>
            <person name="Zeng P."/>
            <person name="Satapoomin P."/>
            <person name="Huang J."/>
            <person name="Bowman M."/>
            <person name="Iovene M."/>
            <person name="Sanseverino W."/>
            <person name="Cavagnaro P."/>
            <person name="Yildiz M."/>
            <person name="Macko-Podgorni A."/>
            <person name="Moranska E."/>
            <person name="Grzebelus E."/>
            <person name="Grzebelus D."/>
            <person name="Ashrafi H."/>
            <person name="Zheng Z."/>
            <person name="Cheng S."/>
            <person name="Spooner D."/>
            <person name="Van Deynze A."/>
            <person name="Simon P."/>
        </authorList>
    </citation>
    <scope>NUCLEOTIDE SEQUENCE [LARGE SCALE GENOMIC DNA]</scope>
    <source>
        <tissue evidence="2">Leaf</tissue>
    </source>
</reference>
<sequence>MLKDHKFKAARASVRGGAREREWKDREKGRTLTGSQSTEATEPKRSTQDIRIE</sequence>
<organism evidence="2">
    <name type="scientific">Daucus carota subsp. sativus</name>
    <name type="common">Carrot</name>
    <dbReference type="NCBI Taxonomy" id="79200"/>
    <lineage>
        <taxon>Eukaryota</taxon>
        <taxon>Viridiplantae</taxon>
        <taxon>Streptophyta</taxon>
        <taxon>Embryophyta</taxon>
        <taxon>Tracheophyta</taxon>
        <taxon>Spermatophyta</taxon>
        <taxon>Magnoliopsida</taxon>
        <taxon>eudicotyledons</taxon>
        <taxon>Gunneridae</taxon>
        <taxon>Pentapetalae</taxon>
        <taxon>asterids</taxon>
        <taxon>campanulids</taxon>
        <taxon>Apiales</taxon>
        <taxon>Apiaceae</taxon>
        <taxon>Apioideae</taxon>
        <taxon>Scandiceae</taxon>
        <taxon>Daucinae</taxon>
        <taxon>Daucus</taxon>
        <taxon>Daucus sect. Daucus</taxon>
    </lineage>
</organism>
<evidence type="ECO:0000256" key="1">
    <source>
        <dbReference type="SAM" id="MobiDB-lite"/>
    </source>
</evidence>
<keyword evidence="4" id="KW-1185">Reference proteome</keyword>
<accession>A0A175YM52</accession>
<dbReference type="Proteomes" id="UP000077755">
    <property type="component" value="Chromosome 8"/>
</dbReference>
<name>A0A175YM52_DAUCS</name>
<dbReference type="EMBL" id="LNRQ01000008">
    <property type="protein sequence ID" value="KZM84533.1"/>
    <property type="molecule type" value="Genomic_DNA"/>
</dbReference>